<organism evidence="1 3">
    <name type="scientific">Halogeometricum borinquense (strain ATCC 700274 / DSM 11551 / JCM 10706 / KCTC 4070 / PR3)</name>
    <dbReference type="NCBI Taxonomy" id="469382"/>
    <lineage>
        <taxon>Archaea</taxon>
        <taxon>Methanobacteriati</taxon>
        <taxon>Methanobacteriota</taxon>
        <taxon>Stenosarchaea group</taxon>
        <taxon>Halobacteria</taxon>
        <taxon>Halobacteriales</taxon>
        <taxon>Haloferacaceae</taxon>
        <taxon>Halogeometricum</taxon>
    </lineage>
</organism>
<evidence type="ECO:0000313" key="2">
    <source>
        <dbReference type="EMBL" id="ELY31182.1"/>
    </source>
</evidence>
<dbReference type="OrthoDB" id="346262at2157"/>
<proteinExistence type="predicted"/>
<dbReference type="GO" id="GO:0003677">
    <property type="term" value="F:DNA binding"/>
    <property type="evidence" value="ECO:0007669"/>
    <property type="project" value="InterPro"/>
</dbReference>
<reference evidence="1 3" key="1">
    <citation type="journal article" date="2009" name="Stand. Genomic Sci.">
        <title>Complete genome sequence of Halogeometricum borinquense type strain (PR3).</title>
        <authorList>
            <person name="Malfatti S."/>
            <person name="Tindall B.J."/>
            <person name="Schneider S."/>
            <person name="Fahnrich R."/>
            <person name="Lapidus A."/>
            <person name="Labuttii K."/>
            <person name="Copeland A."/>
            <person name="Glavina Del Rio T."/>
            <person name="Nolan M."/>
            <person name="Chen F."/>
            <person name="Lucas S."/>
            <person name="Tice H."/>
            <person name="Cheng J.F."/>
            <person name="Bruce D."/>
            <person name="Goodwin L."/>
            <person name="Pitluck S."/>
            <person name="Anderson I."/>
            <person name="Pati A."/>
            <person name="Ivanova N."/>
            <person name="Mavromatis K."/>
            <person name="Chen A."/>
            <person name="Palaniappan K."/>
            <person name="D'haeseleer P."/>
            <person name="Goker M."/>
            <person name="Bristow J."/>
            <person name="Eisen J.A."/>
            <person name="Markowitz V."/>
            <person name="Hugenholtz P."/>
            <person name="Kyrpides N.C."/>
            <person name="Klenk H.P."/>
            <person name="Chain P."/>
        </authorList>
    </citation>
    <scope>NUCLEOTIDE SEQUENCE [LARGE SCALE GENOMIC DNA]</scope>
    <source>
        <strain evidence="3">ATCC 700274 / DSM 11551 / JCM 10706 / KCTC 4070 / PR3</strain>
        <strain evidence="1">PR 3</strain>
    </source>
</reference>
<dbReference type="KEGG" id="hbo:Hbor_08660"/>
<accession>E4NPA7</accession>
<dbReference type="InterPro" id="IPR019072">
    <property type="entry name" value="Restrct_endonuc_II_XamI"/>
</dbReference>
<keyword evidence="1" id="KW-0255">Endonuclease</keyword>
<gene>
    <name evidence="1" type="ordered locus">Hbor_08660</name>
    <name evidence="2" type="ORF">C499_01860</name>
</gene>
<dbReference type="GeneID" id="9992686"/>
<evidence type="ECO:0000313" key="3">
    <source>
        <dbReference type="Proteomes" id="UP000006663"/>
    </source>
</evidence>
<keyword evidence="1" id="KW-0378">Hydrolase</keyword>
<sequence length="316" mass="36405">MLTDPSKIDQVAEQSQQIEEDIFLSHIGEFYDQKMNIAMDLYDAAAEHTNNFRDIEKEDIREDPRIVRILRYLVKPKISQMKFGQFAGVNSTNNYEEYTLAEASTPNHQIAQDLADFTAANLDPEKVPWLSDPTIDEEEEIEYSRRWICDKIAEQEATTHYRNWRKDKQEQTVAEMLDDAGYTDSGYSGKISSTNDIPVGTYAEESKVAGADVQKADFIVRPTEDTVIFIEAKAIGVRVDSHKRVKEIRNKASDWKDEFEGAETVAVIEGWTTGDKVRTMMDDDIAVYWEHRLEEDFREDLAEKLNQNQQKVQNQS</sequence>
<dbReference type="Proteomes" id="UP000006663">
    <property type="component" value="Chromosome"/>
</dbReference>
<evidence type="ECO:0000313" key="4">
    <source>
        <dbReference type="Proteomes" id="UP000011585"/>
    </source>
</evidence>
<dbReference type="RefSeq" id="WP_006053687.1">
    <property type="nucleotide sequence ID" value="NC_014729.1"/>
</dbReference>
<name>E4NPA7_HALBP</name>
<dbReference type="EMBL" id="AOHT01000006">
    <property type="protein sequence ID" value="ELY31182.1"/>
    <property type="molecule type" value="Genomic_DNA"/>
</dbReference>
<dbReference type="AlphaFoldDB" id="E4NPA7"/>
<protein>
    <submittedName>
        <fullName evidence="1 2">XamI restriction endonuclease</fullName>
    </submittedName>
</protein>
<dbReference type="eggNOG" id="ENOG502N5QD">
    <property type="taxonomic scope" value="Archaea"/>
</dbReference>
<dbReference type="Proteomes" id="UP000011585">
    <property type="component" value="Unassembled WGS sequence"/>
</dbReference>
<dbReference type="EMBL" id="CP001690">
    <property type="protein sequence ID" value="ADQ66462.1"/>
    <property type="molecule type" value="Genomic_DNA"/>
</dbReference>
<dbReference type="Pfam" id="PF09572">
    <property type="entry name" value="RE_XamI"/>
    <property type="match status" value="1"/>
</dbReference>
<dbReference type="GO" id="GO:0009036">
    <property type="term" value="F:type II site-specific deoxyribonuclease activity"/>
    <property type="evidence" value="ECO:0007669"/>
    <property type="project" value="InterPro"/>
</dbReference>
<reference evidence="2 4" key="2">
    <citation type="journal article" date="2014" name="PLoS Genet.">
        <title>Phylogenetically driven sequencing of extremely halophilic archaea reveals strategies for static and dynamic osmo-response.</title>
        <authorList>
            <person name="Becker E.A."/>
            <person name="Seitzer P.M."/>
            <person name="Tritt A."/>
            <person name="Larsen D."/>
            <person name="Krusor M."/>
            <person name="Yao A.I."/>
            <person name="Wu D."/>
            <person name="Madern D."/>
            <person name="Eisen J.A."/>
            <person name="Darling A.E."/>
            <person name="Facciotti M.T."/>
        </authorList>
    </citation>
    <scope>NUCLEOTIDE SEQUENCE [LARGE SCALE GENOMIC DNA]</scope>
    <source>
        <strain evidence="2 4">DSM 11551</strain>
    </source>
</reference>
<dbReference type="HOGENOM" id="CLU_878801_0_0_2"/>
<dbReference type="GO" id="GO:0009307">
    <property type="term" value="P:DNA restriction-modification system"/>
    <property type="evidence" value="ECO:0007669"/>
    <property type="project" value="InterPro"/>
</dbReference>
<dbReference type="STRING" id="469382.Hbor_08660"/>
<evidence type="ECO:0000313" key="1">
    <source>
        <dbReference type="EMBL" id="ADQ66462.1"/>
    </source>
</evidence>
<keyword evidence="1" id="KW-0540">Nuclease</keyword>
<keyword evidence="3" id="KW-1185">Reference proteome</keyword>